<protein>
    <submittedName>
        <fullName evidence="1">Uncharacterized protein</fullName>
    </submittedName>
</protein>
<evidence type="ECO:0000313" key="2">
    <source>
        <dbReference type="Proteomes" id="UP001467690"/>
    </source>
</evidence>
<keyword evidence="2" id="KW-1185">Reference proteome</keyword>
<reference evidence="1 2" key="1">
    <citation type="submission" date="2024-06" db="EMBL/GenBank/DDBJ databases">
        <authorList>
            <person name="Chen R.Y."/>
        </authorList>
    </citation>
    <scope>NUCLEOTIDE SEQUENCE [LARGE SCALE GENOMIC DNA]</scope>
    <source>
        <strain evidence="1 2">D2</strain>
    </source>
</reference>
<dbReference type="Proteomes" id="UP001467690">
    <property type="component" value="Unassembled WGS sequence"/>
</dbReference>
<organism evidence="1 2">
    <name type="scientific">Catenovulum sediminis</name>
    <dbReference type="NCBI Taxonomy" id="1740262"/>
    <lineage>
        <taxon>Bacteria</taxon>
        <taxon>Pseudomonadati</taxon>
        <taxon>Pseudomonadota</taxon>
        <taxon>Gammaproteobacteria</taxon>
        <taxon>Alteromonadales</taxon>
        <taxon>Alteromonadaceae</taxon>
        <taxon>Catenovulum</taxon>
    </lineage>
</organism>
<dbReference type="RefSeq" id="WP_350402812.1">
    <property type="nucleotide sequence ID" value="NZ_JBELOE010000266.1"/>
</dbReference>
<dbReference type="EMBL" id="JBELOE010000266">
    <property type="protein sequence ID" value="MER2493766.1"/>
    <property type="molecule type" value="Genomic_DNA"/>
</dbReference>
<name>A0ABV1RM08_9ALTE</name>
<sequence length="75" mass="8759">MVQHTCTTTALKQSDYRFSRKQVREHTAWGNTQIKVHMDRLVEIEFLLVLKGGRGQQFVYELLYQGEGEQGNLFV</sequence>
<gene>
    <name evidence="1" type="ORF">ABS311_17970</name>
</gene>
<evidence type="ECO:0000313" key="1">
    <source>
        <dbReference type="EMBL" id="MER2493766.1"/>
    </source>
</evidence>
<proteinExistence type="predicted"/>
<comment type="caution">
    <text evidence="1">The sequence shown here is derived from an EMBL/GenBank/DDBJ whole genome shotgun (WGS) entry which is preliminary data.</text>
</comment>
<accession>A0ABV1RM08</accession>